<dbReference type="PROSITE" id="PS51257">
    <property type="entry name" value="PROKAR_LIPOPROTEIN"/>
    <property type="match status" value="1"/>
</dbReference>
<protein>
    <recommendedName>
        <fullName evidence="4">Lipoprotein</fullName>
    </recommendedName>
</protein>
<feature type="region of interest" description="Disordered" evidence="1">
    <location>
        <begin position="37"/>
        <end position="70"/>
    </location>
</feature>
<evidence type="ECO:0000313" key="2">
    <source>
        <dbReference type="EMBL" id="GAL05942.1"/>
    </source>
</evidence>
<evidence type="ECO:0000256" key="1">
    <source>
        <dbReference type="SAM" id="MobiDB-lite"/>
    </source>
</evidence>
<evidence type="ECO:0008006" key="4">
    <source>
        <dbReference type="Google" id="ProtNLM"/>
    </source>
</evidence>
<comment type="caution">
    <text evidence="2">The sequence shown here is derived from an EMBL/GenBank/DDBJ whole genome shotgun (WGS) entry which is preliminary data.</text>
</comment>
<feature type="compositionally biased region" description="Basic and acidic residues" evidence="1">
    <location>
        <begin position="56"/>
        <end position="65"/>
    </location>
</feature>
<dbReference type="AlphaFoldDB" id="A0A090REF3"/>
<reference evidence="2 3" key="1">
    <citation type="journal article" date="2014" name="Genome Announc.">
        <title>Draft Genome Sequences of Two Vibrionaceae Species, Vibrio ponticus C121 and Photobacterium aphoticum C119, Isolated as Coral Reef Microbiota.</title>
        <authorList>
            <person name="Al-saari N."/>
            <person name="Meirelles P.M."/>
            <person name="Mino S."/>
            <person name="Suda W."/>
            <person name="Oshima K."/>
            <person name="Hattori M."/>
            <person name="Ohkuma M."/>
            <person name="Thompson F.L."/>
            <person name="Gomez-Gil B."/>
            <person name="Sawabe T."/>
            <person name="Sawabe T."/>
        </authorList>
    </citation>
    <scope>NUCLEOTIDE SEQUENCE [LARGE SCALE GENOMIC DNA]</scope>
    <source>
        <strain evidence="2 3">JCM 19237</strain>
    </source>
</reference>
<organism evidence="2 3">
    <name type="scientific">Photobacterium aphoticum</name>
    <dbReference type="NCBI Taxonomy" id="754436"/>
    <lineage>
        <taxon>Bacteria</taxon>
        <taxon>Pseudomonadati</taxon>
        <taxon>Pseudomonadota</taxon>
        <taxon>Gammaproteobacteria</taxon>
        <taxon>Vibrionales</taxon>
        <taxon>Vibrionaceae</taxon>
        <taxon>Photobacterium</taxon>
    </lineage>
</organism>
<dbReference type="EMBL" id="BBMN01000009">
    <property type="protein sequence ID" value="GAL05942.1"/>
    <property type="molecule type" value="Genomic_DNA"/>
</dbReference>
<proteinExistence type="predicted"/>
<sequence length="207" mass="22500">MTQTGKVSQQAAWKQGCIGLLGCMSVLGLMGCDERQPVSSESSAETVQTETETETSSDKTPERAESSAPVQLPEAVDIWQSPEQVVLGEVPLHLGSELWLNSMPVIGDDGANPARKLFASIRLLAADHQPLPKGIEITQVLIEQGDEQWLVQQHLEIRKDGNKSLEVALRGGPEWQPSSTVNVAVTVLFQGQEHTVIQKQVVIAQVF</sequence>
<evidence type="ECO:0000313" key="3">
    <source>
        <dbReference type="Proteomes" id="UP000029227"/>
    </source>
</evidence>
<feature type="compositionally biased region" description="Low complexity" evidence="1">
    <location>
        <begin position="39"/>
        <end position="50"/>
    </location>
</feature>
<dbReference type="Proteomes" id="UP000029227">
    <property type="component" value="Unassembled WGS sequence"/>
</dbReference>
<accession>A0A090REF3</accession>
<gene>
    <name evidence="2" type="ORF">JCM19237_1582</name>
</gene>
<dbReference type="STRING" id="754436.JCM19237_1582"/>
<name>A0A090REF3_9GAMM</name>